<dbReference type="Proteomes" id="UP001164743">
    <property type="component" value="Chromosome 18A"/>
</dbReference>
<accession>A0ABY7D6H1</accession>
<evidence type="ECO:0000313" key="2">
    <source>
        <dbReference type="EMBL" id="WAQ93254.1"/>
    </source>
</evidence>
<proteinExistence type="predicted"/>
<dbReference type="GeneID" id="77805735"/>
<dbReference type="RefSeq" id="XP_053028809.1">
    <property type="nucleotide sequence ID" value="XM_053164840.1"/>
</dbReference>
<dbReference type="EMBL" id="CP110438">
    <property type="protein sequence ID" value="WAQ93254.1"/>
    <property type="molecule type" value="Genomic_DNA"/>
</dbReference>
<feature type="compositionally biased region" description="Polar residues" evidence="1">
    <location>
        <begin position="95"/>
        <end position="110"/>
    </location>
</feature>
<evidence type="ECO:0000256" key="1">
    <source>
        <dbReference type="SAM" id="MobiDB-lite"/>
    </source>
</evidence>
<organism evidence="2 3">
    <name type="scientific">Puccinia triticina</name>
    <dbReference type="NCBI Taxonomy" id="208348"/>
    <lineage>
        <taxon>Eukaryota</taxon>
        <taxon>Fungi</taxon>
        <taxon>Dikarya</taxon>
        <taxon>Basidiomycota</taxon>
        <taxon>Pucciniomycotina</taxon>
        <taxon>Pucciniomycetes</taxon>
        <taxon>Pucciniales</taxon>
        <taxon>Pucciniaceae</taxon>
        <taxon>Puccinia</taxon>
    </lineage>
</organism>
<keyword evidence="3" id="KW-1185">Reference proteome</keyword>
<name>A0ABY7D6H1_9BASI</name>
<feature type="region of interest" description="Disordered" evidence="1">
    <location>
        <begin position="1"/>
        <end position="110"/>
    </location>
</feature>
<sequence>MRKESEKLNTSLPIKRTLVPDPFPTPEGLNPGKRITGQQANPRSAQPAPAISQSQKVTSAHPNPNNLPAKPKESRSKGPGYQGKNFLPNYAELKATNQLPKQSGSGNNGP</sequence>
<reference evidence="2" key="1">
    <citation type="submission" date="2022-10" db="EMBL/GenBank/DDBJ databases">
        <title>Puccinia triticina Genome sequencing and assembly.</title>
        <authorList>
            <person name="Li C."/>
        </authorList>
    </citation>
    <scope>NUCLEOTIDE SEQUENCE</scope>
    <source>
        <strain evidence="2">Pt15</strain>
    </source>
</reference>
<gene>
    <name evidence="2" type="ORF">PtA15_18A312</name>
</gene>
<protein>
    <submittedName>
        <fullName evidence="2">Uncharacterized protein</fullName>
    </submittedName>
</protein>
<feature type="compositionally biased region" description="Polar residues" evidence="1">
    <location>
        <begin position="51"/>
        <end position="66"/>
    </location>
</feature>
<evidence type="ECO:0000313" key="3">
    <source>
        <dbReference type="Proteomes" id="UP001164743"/>
    </source>
</evidence>